<feature type="domain" description="Helix-turn-helix" evidence="2">
    <location>
        <begin position="585"/>
        <end position="638"/>
    </location>
</feature>
<evidence type="ECO:0000259" key="2">
    <source>
        <dbReference type="Pfam" id="PF26215"/>
    </source>
</evidence>
<proteinExistence type="predicted"/>
<dbReference type="PANTHER" id="PTHR21301:SF12">
    <property type="match status" value="1"/>
</dbReference>
<evidence type="ECO:0000313" key="4">
    <source>
        <dbReference type="Proteomes" id="UP001176940"/>
    </source>
</evidence>
<evidence type="ECO:0000259" key="1">
    <source>
        <dbReference type="Pfam" id="PF11560"/>
    </source>
</evidence>
<dbReference type="EMBL" id="CAUEEQ010010793">
    <property type="protein sequence ID" value="CAJ0934810.1"/>
    <property type="molecule type" value="Genomic_DNA"/>
</dbReference>
<gene>
    <name evidence="3" type="ORF">RIMI_LOCUS6085508</name>
</gene>
<dbReference type="Gene3D" id="1.10.287.3160">
    <property type="match status" value="1"/>
</dbReference>
<feature type="domain" description="Lamina-associated polypeptide 2 alpha C-terminal" evidence="1">
    <location>
        <begin position="204"/>
        <end position="327"/>
    </location>
</feature>
<comment type="caution">
    <text evidence="3">The sequence shown here is derived from an EMBL/GenBank/DDBJ whole genome shotgun (WGS) entry which is preliminary data.</text>
</comment>
<name>A0ABN9L6V5_9NEOB</name>
<dbReference type="InterPro" id="IPR058912">
    <property type="entry name" value="HTH_animal"/>
</dbReference>
<sequence>MEEWEYLEGHRDLYKDIMMEVPQPLKSQVLSSETTTPERCPHPLLSQDCKQEDPNVPQIHQAKKTTKAKHKECALCSQPLPDIYLKRLCQSCITQTLEEESSVRSADIRLMIREELQSLGNISPKQGVLPLSPVLLPVVTRLDSLGLLVHHHLEDVSLCPFEVDDLTAWSKVDSAVTSTSRHSVLPVEDSGVLYDPLDCKAETLLKRSLESCTRAFRPAISRTCTARSVLLWVDQLEEQIKKGLSRERLLSSIPLIRGTTAYLADASVDSLRLVARSAGLLNSACRALWLMGWKGDAQSKSKLCANPFQGEFLFGSMLDHILTKAGERKKGFPNQSVLSYRRAFRKGPFAIHIKGVENFKADFFCCHTLYQGEWGLSHQVFRKLVDLWGLPEIDLYATRDNRTFQRFASLDRADQPEMVDSLQFPWRFSLAYAFPPMMVLPLVIRKIRDDRARIHFYLTKFKGEDLTHINTTETYVRGDERCKEKIPVYDYPGPNIRQDRFVYCSNLWRHVRAWWRYIDDIFLIWDGNETELNEFHQYLNGVYVELQFTLTFSTSQLQFLDTLVYKEGDKLKTDIFVKETDRNGLLLFDSNHPRRMVNSLPWSQLLRVRRIVSDDTVVDRRLDEMCLMFSNRGYPKKELSRFNHKARNLPRESTQSSSTFQRISHDVIHNLLPERITTCHEEPTRTFRLTIMTVILKDKKSPVSLMYEGRVCTKGLRWNSRYLPVSFLGILNTNKIDVKLTCKYSQSNLEFLDVMVTKGGNDYIETKVFRKETAVNSLLHASSAHPKQLINGIPTGQFLRIKRICSNEEAFNEQADALSVRFENRGYSKRSIKKGRKKACRARREDLLRIKEKPPSDNTVRFISTYSDKCWIMKQALEKYWPMLKMDKTLSKYLHDQPSITYRRAKNLKDILVHSYHSGQTPERVFGSKGPKWGFFPCNDCIACPSPNMLRANEFLSSDGNHTFAITQHISCNSFGVVYYATCPCKKIYIGLTSRPLKIRVREHYRDIMNSKDIEDISSLKPVPRHFRLEHECNAKLLKLCFLYLPLRMTVMTVSRKVLVGSSWHVVIRSGRRLWITSWEILRNVDEDSCQAT</sequence>
<dbReference type="Pfam" id="PF11560">
    <property type="entry name" value="LAP2alpha"/>
    <property type="match status" value="1"/>
</dbReference>
<organism evidence="3 4">
    <name type="scientific">Ranitomeya imitator</name>
    <name type="common">mimic poison frog</name>
    <dbReference type="NCBI Taxonomy" id="111125"/>
    <lineage>
        <taxon>Eukaryota</taxon>
        <taxon>Metazoa</taxon>
        <taxon>Chordata</taxon>
        <taxon>Craniata</taxon>
        <taxon>Vertebrata</taxon>
        <taxon>Euteleostomi</taxon>
        <taxon>Amphibia</taxon>
        <taxon>Batrachia</taxon>
        <taxon>Anura</taxon>
        <taxon>Neobatrachia</taxon>
        <taxon>Hyloidea</taxon>
        <taxon>Dendrobatidae</taxon>
        <taxon>Dendrobatinae</taxon>
        <taxon>Ranitomeya</taxon>
    </lineage>
</organism>
<dbReference type="Proteomes" id="UP001176940">
    <property type="component" value="Unassembled WGS sequence"/>
</dbReference>
<evidence type="ECO:0000313" key="3">
    <source>
        <dbReference type="EMBL" id="CAJ0934810.1"/>
    </source>
</evidence>
<reference evidence="3" key="1">
    <citation type="submission" date="2023-07" db="EMBL/GenBank/DDBJ databases">
        <authorList>
            <person name="Stuckert A."/>
        </authorList>
    </citation>
    <scope>NUCLEOTIDE SEQUENCE</scope>
</reference>
<protein>
    <recommendedName>
        <fullName evidence="5">GIY-YIG domain-containing protein</fullName>
    </recommendedName>
</protein>
<accession>A0ABN9L6V5</accession>
<feature type="domain" description="Helix-turn-helix" evidence="2">
    <location>
        <begin position="778"/>
        <end position="835"/>
    </location>
</feature>
<dbReference type="Pfam" id="PF26215">
    <property type="entry name" value="HTH_animal"/>
    <property type="match status" value="2"/>
</dbReference>
<evidence type="ECO:0008006" key="5">
    <source>
        <dbReference type="Google" id="ProtNLM"/>
    </source>
</evidence>
<dbReference type="InterPro" id="IPR021623">
    <property type="entry name" value="LAP2alpha_C"/>
</dbReference>
<dbReference type="PANTHER" id="PTHR21301">
    <property type="entry name" value="REVERSE TRANSCRIPTASE"/>
    <property type="match status" value="1"/>
</dbReference>
<keyword evidence="4" id="KW-1185">Reference proteome</keyword>